<feature type="binding site" evidence="10">
    <location>
        <position position="280"/>
    </location>
    <ligand>
        <name>substrate</name>
        <note>ligand shared between dimeric partners</note>
    </ligand>
</feature>
<dbReference type="InterPro" id="IPR022953">
    <property type="entry name" value="ATP_PFK"/>
</dbReference>
<dbReference type="PANTHER" id="PTHR13697:SF52">
    <property type="entry name" value="ATP-DEPENDENT 6-PHOSPHOFRUCTOKINASE 3"/>
    <property type="match status" value="1"/>
</dbReference>
<evidence type="ECO:0000256" key="4">
    <source>
        <dbReference type="ARBA" id="ARBA00022490"/>
    </source>
</evidence>
<comment type="similarity">
    <text evidence="10">Belongs to the phosphofructokinase type A (PFKA) family. Mixed-substrate PFK group III subfamily.</text>
</comment>
<dbReference type="InterPro" id="IPR000023">
    <property type="entry name" value="Phosphofructokinase_dom"/>
</dbReference>
<proteinExistence type="inferred from homology"/>
<organism evidence="12">
    <name type="scientific">Candidatus Atribacter allofermentans</name>
    <dbReference type="NCBI Taxonomy" id="1852833"/>
    <lineage>
        <taxon>Bacteria</taxon>
        <taxon>Pseudomonadati</taxon>
        <taxon>Atribacterota</taxon>
        <taxon>Atribacteria</taxon>
        <taxon>Atribacterales</taxon>
        <taxon>Atribacteraceae</taxon>
        <taxon>Atribacter</taxon>
    </lineage>
</organism>
<dbReference type="SUPFAM" id="SSF53784">
    <property type="entry name" value="Phosphofructokinase"/>
    <property type="match status" value="1"/>
</dbReference>
<dbReference type="PANTHER" id="PTHR13697">
    <property type="entry name" value="PHOSPHOFRUCTOKINASE"/>
    <property type="match status" value="1"/>
</dbReference>
<evidence type="ECO:0000259" key="11">
    <source>
        <dbReference type="Pfam" id="PF00365"/>
    </source>
</evidence>
<evidence type="ECO:0000313" key="12">
    <source>
        <dbReference type="EMBL" id="OQA59162.1"/>
    </source>
</evidence>
<comment type="caution">
    <text evidence="12">The sequence shown here is derived from an EMBL/GenBank/DDBJ whole genome shotgun (WGS) entry which is preliminary data.</text>
</comment>
<comment type="subunit">
    <text evidence="10">Homodimer or homotetramer.</text>
</comment>
<dbReference type="InterPro" id="IPR015912">
    <property type="entry name" value="Phosphofructokinase_CS"/>
</dbReference>
<dbReference type="EC" id="2.7.1.11" evidence="10"/>
<keyword evidence="5 10" id="KW-0808">Transferase</keyword>
<feature type="binding site" description="in other chain" evidence="10">
    <location>
        <begin position="286"/>
        <end position="289"/>
    </location>
    <ligand>
        <name>substrate</name>
        <note>ligand shared between dimeric partners</note>
    </ligand>
</feature>
<dbReference type="GO" id="GO:0048029">
    <property type="term" value="F:monosaccharide binding"/>
    <property type="evidence" value="ECO:0007669"/>
    <property type="project" value="TreeGrafter"/>
</dbReference>
<gene>
    <name evidence="12" type="primary">pfkA1_1</name>
    <name evidence="10" type="synonym">pfkA</name>
    <name evidence="12" type="ORF">BWY41_00908</name>
</gene>
<dbReference type="GO" id="GO:0005524">
    <property type="term" value="F:ATP binding"/>
    <property type="evidence" value="ECO:0007669"/>
    <property type="project" value="UniProtKB-KW"/>
</dbReference>
<evidence type="ECO:0000256" key="6">
    <source>
        <dbReference type="ARBA" id="ARBA00022723"/>
    </source>
</evidence>
<dbReference type="Gene3D" id="3.40.50.450">
    <property type="match status" value="1"/>
</dbReference>
<dbReference type="GO" id="GO:0070095">
    <property type="term" value="F:fructose-6-phosphate binding"/>
    <property type="evidence" value="ECO:0007669"/>
    <property type="project" value="TreeGrafter"/>
</dbReference>
<feature type="binding site" evidence="10">
    <location>
        <begin position="76"/>
        <end position="77"/>
    </location>
    <ligand>
        <name>ATP</name>
        <dbReference type="ChEBI" id="CHEBI:30616"/>
    </ligand>
</feature>
<keyword evidence="8 10" id="KW-0460">Magnesium</keyword>
<dbReference type="FunFam" id="3.40.50.460:FF:000002">
    <property type="entry name" value="ATP-dependent 6-phosphofructokinase"/>
    <property type="match status" value="1"/>
</dbReference>
<feature type="binding site" description="in other chain" evidence="10">
    <location>
        <position position="236"/>
    </location>
    <ligand>
        <name>substrate</name>
        <note>ligand shared between dimeric partners</note>
    </ligand>
</feature>
<dbReference type="PIRSF" id="PIRSF000532">
    <property type="entry name" value="ATP_PFK_prok"/>
    <property type="match status" value="1"/>
</dbReference>
<comment type="subcellular location">
    <subcellularLocation>
        <location evidence="2 10">Cytoplasm</location>
    </subcellularLocation>
</comment>
<dbReference type="AlphaFoldDB" id="A0A1V5SYW6"/>
<feature type="binding site" evidence="10">
    <location>
        <position position="176"/>
    </location>
    <ligand>
        <name>substrate</name>
        <note>ligand shared between dimeric partners</note>
    </ligand>
</feature>
<dbReference type="GO" id="GO:0047334">
    <property type="term" value="F:diphosphate-fructose-6-phosphate 1-phosphotransferase activity"/>
    <property type="evidence" value="ECO:0007669"/>
    <property type="project" value="InterPro"/>
</dbReference>
<evidence type="ECO:0000256" key="3">
    <source>
        <dbReference type="ARBA" id="ARBA00004679"/>
    </source>
</evidence>
<dbReference type="UniPathway" id="UPA00109">
    <property type="reaction ID" value="UER00182"/>
</dbReference>
<dbReference type="GO" id="GO:0030388">
    <property type="term" value="P:fructose 1,6-bisphosphate metabolic process"/>
    <property type="evidence" value="ECO:0007669"/>
    <property type="project" value="TreeGrafter"/>
</dbReference>
<feature type="binding site" description="in other chain" evidence="10">
    <location>
        <begin position="183"/>
        <end position="185"/>
    </location>
    <ligand>
        <name>substrate</name>
        <note>ligand shared between dimeric partners</note>
    </ligand>
</feature>
<dbReference type="PROSITE" id="PS00433">
    <property type="entry name" value="PHOSPHOFRUCTOKINASE"/>
    <property type="match status" value="1"/>
</dbReference>
<keyword evidence="6 10" id="KW-0479">Metal-binding</keyword>
<evidence type="ECO:0000256" key="5">
    <source>
        <dbReference type="ARBA" id="ARBA00022679"/>
    </source>
</evidence>
<dbReference type="GO" id="GO:0003872">
    <property type="term" value="F:6-phosphofructokinase activity"/>
    <property type="evidence" value="ECO:0007669"/>
    <property type="project" value="UniProtKB-UniRule"/>
</dbReference>
<dbReference type="EMBL" id="MWBQ01000058">
    <property type="protein sequence ID" value="OQA59162.1"/>
    <property type="molecule type" value="Genomic_DNA"/>
</dbReference>
<dbReference type="PRINTS" id="PR00476">
    <property type="entry name" value="PHFRCTKINASE"/>
</dbReference>
<keyword evidence="7 10" id="KW-0418">Kinase</keyword>
<dbReference type="GO" id="GO:0016208">
    <property type="term" value="F:AMP binding"/>
    <property type="evidence" value="ECO:0007669"/>
    <property type="project" value="TreeGrafter"/>
</dbReference>
<evidence type="ECO:0000256" key="7">
    <source>
        <dbReference type="ARBA" id="ARBA00022777"/>
    </source>
</evidence>
<sequence length="362" mass="39010">MPIRRIGVLSAGGDCPGINAVIHAVVKKAILDYQMEVYGIFDGFAGLVEGRWKTLQYNDVSGIMPLGGTILGTSNKANPFKYPCTEYGKLCFKDLSQEAIDNYHSMGLQALIAIGGDGTFHISDGFINKGLSIVGVPKTIDNDLSETDFTFGFDSAVWVATEAIDRLHTTAQAHHRVMVVEVMGRYAGWIALHSGIAGGGDVILIPEIDYNIENVCTFIRKRIAAGKKFSIVVVAEGSKPQDGDFTVLRKVEESHDQIRLGGIGHVIGEQIEEKTGIETRVVILGHLLRGGSPTPYDRVLASRFGAAAVDLVAQEQFGLFPALRGNEIIPVPIKKAIDKLKTIPLGHSLLQVARSTGTCLGE</sequence>
<evidence type="ECO:0000256" key="9">
    <source>
        <dbReference type="ARBA" id="ARBA00023152"/>
    </source>
</evidence>
<evidence type="ECO:0000256" key="8">
    <source>
        <dbReference type="ARBA" id="ARBA00022842"/>
    </source>
</evidence>
<dbReference type="Proteomes" id="UP000485569">
    <property type="component" value="Unassembled WGS sequence"/>
</dbReference>
<reference evidence="12" key="1">
    <citation type="submission" date="2017-02" db="EMBL/GenBank/DDBJ databases">
        <title>Delving into the versatile metabolic prowess of the omnipresent phylum Bacteroidetes.</title>
        <authorList>
            <person name="Nobu M.K."/>
            <person name="Mei R."/>
            <person name="Narihiro T."/>
            <person name="Kuroda K."/>
            <person name="Liu W.-T."/>
        </authorList>
    </citation>
    <scope>NUCLEOTIDE SEQUENCE</scope>
    <source>
        <strain evidence="12">ADurb.Bin276</strain>
    </source>
</reference>
<feature type="binding site" evidence="10">
    <location>
        <position position="13"/>
    </location>
    <ligand>
        <name>ATP</name>
        <dbReference type="ChEBI" id="CHEBI:30616"/>
    </ligand>
</feature>
<comment type="cofactor">
    <cofactor evidence="1 10">
        <name>Mg(2+)</name>
        <dbReference type="ChEBI" id="CHEBI:18420"/>
    </cofactor>
</comment>
<feature type="binding site" description="in other chain" evidence="10">
    <location>
        <begin position="139"/>
        <end position="141"/>
    </location>
    <ligand>
        <name>substrate</name>
        <note>ligand shared between dimeric partners</note>
    </ligand>
</feature>
<dbReference type="Pfam" id="PF00365">
    <property type="entry name" value="PFK"/>
    <property type="match status" value="1"/>
</dbReference>
<keyword evidence="10" id="KW-0067">ATP-binding</keyword>
<dbReference type="GO" id="GO:0006002">
    <property type="term" value="P:fructose 6-phosphate metabolic process"/>
    <property type="evidence" value="ECO:0007669"/>
    <property type="project" value="InterPro"/>
</dbReference>
<feature type="binding site" evidence="10">
    <location>
        <begin position="116"/>
        <end position="119"/>
    </location>
    <ligand>
        <name>ATP</name>
        <dbReference type="ChEBI" id="CHEBI:30616"/>
    </ligand>
</feature>
<comment type="catalytic activity">
    <reaction evidence="10">
        <text>beta-D-fructose 6-phosphate + ATP = beta-D-fructose 1,6-bisphosphate + ADP + H(+)</text>
        <dbReference type="Rhea" id="RHEA:16109"/>
        <dbReference type="ChEBI" id="CHEBI:15378"/>
        <dbReference type="ChEBI" id="CHEBI:30616"/>
        <dbReference type="ChEBI" id="CHEBI:32966"/>
        <dbReference type="ChEBI" id="CHEBI:57634"/>
        <dbReference type="ChEBI" id="CHEBI:456216"/>
        <dbReference type="EC" id="2.7.1.11"/>
    </reaction>
</comment>
<dbReference type="InterPro" id="IPR035966">
    <property type="entry name" value="PKF_sf"/>
</dbReference>
<keyword evidence="4 10" id="KW-0963">Cytoplasm</keyword>
<keyword evidence="9 10" id="KW-0324">Glycolysis</keyword>
<dbReference type="GO" id="GO:0046872">
    <property type="term" value="F:metal ion binding"/>
    <property type="evidence" value="ECO:0007669"/>
    <property type="project" value="UniProtKB-KW"/>
</dbReference>
<keyword evidence="10" id="KW-0547">Nucleotide-binding</keyword>
<dbReference type="HAMAP" id="MF_01976">
    <property type="entry name" value="Phosphofructokinase_III"/>
    <property type="match status" value="1"/>
</dbReference>
<feature type="binding site" evidence="10">
    <location>
        <position position="117"/>
    </location>
    <ligand>
        <name>Mg(2+)</name>
        <dbReference type="ChEBI" id="CHEBI:18420"/>
        <note>catalytic</note>
    </ligand>
</feature>
<comment type="caution">
    <text evidence="10">Lacks conserved residue(s) required for the propagation of feature annotation.</text>
</comment>
<evidence type="ECO:0000256" key="2">
    <source>
        <dbReference type="ARBA" id="ARBA00004496"/>
    </source>
</evidence>
<dbReference type="GO" id="GO:0042802">
    <property type="term" value="F:identical protein binding"/>
    <property type="evidence" value="ECO:0007669"/>
    <property type="project" value="TreeGrafter"/>
</dbReference>
<feature type="active site" description="Proton acceptor" evidence="10">
    <location>
        <position position="141"/>
    </location>
</feature>
<dbReference type="NCBIfam" id="NF002872">
    <property type="entry name" value="PRK03202.1"/>
    <property type="match status" value="1"/>
</dbReference>
<name>A0A1V5SYW6_9BACT</name>
<dbReference type="GO" id="GO:0005945">
    <property type="term" value="C:6-phosphofructokinase complex"/>
    <property type="evidence" value="ECO:0007669"/>
    <property type="project" value="TreeGrafter"/>
</dbReference>
<feature type="domain" description="Phosphofructokinase" evidence="11">
    <location>
        <begin position="5"/>
        <end position="312"/>
    </location>
</feature>
<dbReference type="InterPro" id="IPR012003">
    <property type="entry name" value="ATP_PFK_prok-type"/>
</dbReference>
<feature type="site" description="Important for substrate specificity; cannot use PPi as phosphoryl donor" evidence="10">
    <location>
        <position position="118"/>
    </location>
</feature>
<evidence type="ECO:0000256" key="1">
    <source>
        <dbReference type="ARBA" id="ARBA00001946"/>
    </source>
</evidence>
<dbReference type="GO" id="GO:0061621">
    <property type="term" value="P:canonical glycolysis"/>
    <property type="evidence" value="ECO:0007669"/>
    <property type="project" value="TreeGrafter"/>
</dbReference>
<protein>
    <recommendedName>
        <fullName evidence="10">ATP-dependent 6-phosphofructokinase</fullName>
        <shortName evidence="10">ATP-PFK</shortName>
        <shortName evidence="10">Phosphofructokinase</shortName>
        <ecNumber evidence="10">2.7.1.11</ecNumber>
    </recommendedName>
    <alternativeName>
        <fullName evidence="10">Phosphohexokinase</fullName>
    </alternativeName>
</protein>
<comment type="function">
    <text evidence="10">Catalyzes the phosphorylation of D-fructose 6-phosphate to fructose 1,6-bisphosphate by ATP, the first committing step of glycolysis.</text>
</comment>
<dbReference type="InterPro" id="IPR012829">
    <property type="entry name" value="Phosphofructokinase_III"/>
</dbReference>
<accession>A0A1V5SYW6</accession>
<dbReference type="Gene3D" id="3.40.50.460">
    <property type="entry name" value="Phosphofructokinase domain"/>
    <property type="match status" value="1"/>
</dbReference>
<comment type="pathway">
    <text evidence="3 10">Carbohydrate degradation; glycolysis; D-glyceraldehyde 3-phosphate and glycerone phosphate from D-glucose: step 3/4.</text>
</comment>
<dbReference type="NCBIfam" id="TIGR02483">
    <property type="entry name" value="PFK_mixed"/>
    <property type="match status" value="1"/>
</dbReference>
<evidence type="ECO:0000256" key="10">
    <source>
        <dbReference type="HAMAP-Rule" id="MF_01976"/>
    </source>
</evidence>